<dbReference type="InterPro" id="IPR029063">
    <property type="entry name" value="SAM-dependent_MTases_sf"/>
</dbReference>
<dbReference type="EMBL" id="LT629758">
    <property type="protein sequence ID" value="SDT80518.1"/>
    <property type="molecule type" value="Genomic_DNA"/>
</dbReference>
<protein>
    <submittedName>
        <fullName evidence="1">2-polyprenyl-3-methyl-5-hydroxy-6-metoxy-1,4-benzoquinol methylase</fullName>
    </submittedName>
</protein>
<organism evidence="1 2">
    <name type="scientific">Actinoplanes derwentensis</name>
    <dbReference type="NCBI Taxonomy" id="113562"/>
    <lineage>
        <taxon>Bacteria</taxon>
        <taxon>Bacillati</taxon>
        <taxon>Actinomycetota</taxon>
        <taxon>Actinomycetes</taxon>
        <taxon>Micromonosporales</taxon>
        <taxon>Micromonosporaceae</taxon>
        <taxon>Actinoplanes</taxon>
    </lineage>
</organism>
<dbReference type="PANTHER" id="PTHR43861">
    <property type="entry name" value="TRANS-ACONITATE 2-METHYLTRANSFERASE-RELATED"/>
    <property type="match status" value="1"/>
</dbReference>
<keyword evidence="1" id="KW-0489">Methyltransferase</keyword>
<keyword evidence="1" id="KW-0808">Transferase</keyword>
<reference evidence="1 2" key="1">
    <citation type="submission" date="2016-10" db="EMBL/GenBank/DDBJ databases">
        <authorList>
            <person name="de Groot N.N."/>
        </authorList>
    </citation>
    <scope>NUCLEOTIDE SEQUENCE [LARGE SCALE GENOMIC DNA]</scope>
    <source>
        <strain evidence="1 2">DSM 43941</strain>
    </source>
</reference>
<dbReference type="Gene3D" id="3.40.50.150">
    <property type="entry name" value="Vaccinia Virus protein VP39"/>
    <property type="match status" value="1"/>
</dbReference>
<dbReference type="AlphaFoldDB" id="A0A1H2DCN6"/>
<dbReference type="GO" id="GO:0008168">
    <property type="term" value="F:methyltransferase activity"/>
    <property type="evidence" value="ECO:0007669"/>
    <property type="project" value="UniProtKB-KW"/>
</dbReference>
<dbReference type="STRING" id="113562.SAMN04489716_9236"/>
<dbReference type="Pfam" id="PF13489">
    <property type="entry name" value="Methyltransf_23"/>
    <property type="match status" value="1"/>
</dbReference>
<evidence type="ECO:0000313" key="1">
    <source>
        <dbReference type="EMBL" id="SDT80518.1"/>
    </source>
</evidence>
<dbReference type="SUPFAM" id="SSF53335">
    <property type="entry name" value="S-adenosyl-L-methionine-dependent methyltransferases"/>
    <property type="match status" value="1"/>
</dbReference>
<gene>
    <name evidence="1" type="ORF">SAMN04489716_9236</name>
</gene>
<dbReference type="RefSeq" id="WP_092555749.1">
    <property type="nucleotide sequence ID" value="NZ_LT629758.1"/>
</dbReference>
<proteinExistence type="predicted"/>
<dbReference type="Proteomes" id="UP000198688">
    <property type="component" value="Chromosome I"/>
</dbReference>
<keyword evidence="2" id="KW-1185">Reference proteome</keyword>
<accession>A0A1H2DCN6</accession>
<dbReference type="PANTHER" id="PTHR43861:SF1">
    <property type="entry name" value="TRANS-ACONITATE 2-METHYLTRANSFERASE"/>
    <property type="match status" value="1"/>
</dbReference>
<name>A0A1H2DCN6_9ACTN</name>
<evidence type="ECO:0000313" key="2">
    <source>
        <dbReference type="Proteomes" id="UP000198688"/>
    </source>
</evidence>
<dbReference type="GO" id="GO:0032259">
    <property type="term" value="P:methylation"/>
    <property type="evidence" value="ECO:0007669"/>
    <property type="project" value="UniProtKB-KW"/>
</dbReference>
<sequence length="312" mass="34235">MTPMPTGVRPGSPLAQLLTTVIRVWPEHHPYLCRRFAEPADGGEPVAQLLAERILRITGDALERVVDDYRWTCSVMLEEEQHFRRHGRYRHTSFAEVRRQVYDDPAYMRRYTNGLLMSQLLWTNHFRAMVTFRNEFLPGLAKDASLLEVGPGHGLLLALAREHLVGGRVTGWDVSPASLAATRAALDAMATGAVTLAQHDLLAAPVATAFDAVVASELVEHLEDPVGAVRRLAALTKPGGTLFLNIPVNSPAPDHISLWRSPAEVRELVTGIGLAIVEVRDFPMTGKSMAEAVAHQLTVSCVMICRRSGTEG</sequence>
<dbReference type="OrthoDB" id="9810247at2"/>